<feature type="domain" description="D-isomer specific 2-hydroxyacid dehydrogenase NAD-binding" evidence="3">
    <location>
        <begin position="115"/>
        <end position="289"/>
    </location>
</feature>
<dbReference type="RefSeq" id="WP_406721692.1">
    <property type="nucleotide sequence ID" value="NZ_CP135444.1"/>
</dbReference>
<protein>
    <submittedName>
        <fullName evidence="4">NAD(P)-dependent oxidoreductase</fullName>
    </submittedName>
</protein>
<dbReference type="SUPFAM" id="SSF51735">
    <property type="entry name" value="NAD(P)-binding Rossmann-fold domains"/>
    <property type="match status" value="1"/>
</dbReference>
<keyword evidence="4" id="KW-0614">Plasmid</keyword>
<evidence type="ECO:0000256" key="2">
    <source>
        <dbReference type="ARBA" id="ARBA00023027"/>
    </source>
</evidence>
<name>A0ABZ1E3K8_9RHOB</name>
<reference evidence="4 5" key="1">
    <citation type="submission" date="2023-09" db="EMBL/GenBank/DDBJ databases">
        <title>Thioclava shenzhenensis sp. nov., a multidrug resistant bacteria-antagonizing species isolated from coastal seawater.</title>
        <authorList>
            <person name="Long M."/>
        </authorList>
    </citation>
    <scope>NUCLEOTIDE SEQUENCE [LARGE SCALE GENOMIC DNA]</scope>
    <source>
        <strain evidence="4 5">FTW29</strain>
        <plasmid evidence="4 5">unnamed1</plasmid>
    </source>
</reference>
<geneLocation type="plasmid" evidence="4 5">
    <name>unnamed1</name>
</geneLocation>
<proteinExistence type="predicted"/>
<dbReference type="InterPro" id="IPR006140">
    <property type="entry name" value="D-isomer_DH_NAD-bd"/>
</dbReference>
<dbReference type="EMBL" id="CP135444">
    <property type="protein sequence ID" value="WRY35275.1"/>
    <property type="molecule type" value="Genomic_DNA"/>
</dbReference>
<keyword evidence="2" id="KW-0520">NAD</keyword>
<organism evidence="4 5">
    <name type="scientific">Thioclava litoralis</name>
    <dbReference type="NCBI Taxonomy" id="3076557"/>
    <lineage>
        <taxon>Bacteria</taxon>
        <taxon>Pseudomonadati</taxon>
        <taxon>Pseudomonadota</taxon>
        <taxon>Alphaproteobacteria</taxon>
        <taxon>Rhodobacterales</taxon>
        <taxon>Paracoccaceae</taxon>
        <taxon>Thioclava</taxon>
    </lineage>
</organism>
<evidence type="ECO:0000256" key="1">
    <source>
        <dbReference type="ARBA" id="ARBA00023002"/>
    </source>
</evidence>
<dbReference type="Pfam" id="PF02826">
    <property type="entry name" value="2-Hacid_dh_C"/>
    <property type="match status" value="1"/>
</dbReference>
<dbReference type="PANTHER" id="PTHR43333:SF1">
    <property type="entry name" value="D-ISOMER SPECIFIC 2-HYDROXYACID DEHYDROGENASE NAD-BINDING DOMAIN-CONTAINING PROTEIN"/>
    <property type="match status" value="1"/>
</dbReference>
<keyword evidence="5" id="KW-1185">Reference proteome</keyword>
<sequence length="324" mass="34731">MPETVIHGVYLSQTLDLEALYGAALHAQGADVVLCRPEEVTDPSAIRFAICWLPEDTAFAPYPNLHLAMSIGAGVDALLAHPGLEGQGPRPPVQIARVRDPHQADLMAGFAAHEVLHHERSFGALAAQAQARCWAPLPLRAPAASVVAVLGHGTMGRAVARAMRALGFRVRVACRSLPETAARIEGVEYCFGPEAMREAAQEARYLVNVLPLTPATENVLQGALFACLAQGAYLVQIGRGEHLVEADLLAALESGQLAGATLDVFRTEPLPQDHPFWTHPLLRITPHVASDSLPDVVAAQVVQTARELRDGAALTYLVDRLRGY</sequence>
<evidence type="ECO:0000313" key="5">
    <source>
        <dbReference type="Proteomes" id="UP001623290"/>
    </source>
</evidence>
<evidence type="ECO:0000313" key="4">
    <source>
        <dbReference type="EMBL" id="WRY35275.1"/>
    </source>
</evidence>
<evidence type="ECO:0000259" key="3">
    <source>
        <dbReference type="Pfam" id="PF02826"/>
    </source>
</evidence>
<keyword evidence="1" id="KW-0560">Oxidoreductase</keyword>
<gene>
    <name evidence="4" type="ORF">RPE78_15665</name>
</gene>
<dbReference type="Proteomes" id="UP001623290">
    <property type="component" value="Plasmid unnamed1"/>
</dbReference>
<dbReference type="Gene3D" id="3.40.50.720">
    <property type="entry name" value="NAD(P)-binding Rossmann-like Domain"/>
    <property type="match status" value="2"/>
</dbReference>
<dbReference type="PANTHER" id="PTHR43333">
    <property type="entry name" value="2-HACID_DH_C DOMAIN-CONTAINING PROTEIN"/>
    <property type="match status" value="1"/>
</dbReference>
<accession>A0ABZ1E3K8</accession>
<dbReference type="InterPro" id="IPR036291">
    <property type="entry name" value="NAD(P)-bd_dom_sf"/>
</dbReference>